<keyword evidence="1 7" id="KW-0489">Methyltransferase</keyword>
<evidence type="ECO:0000256" key="9">
    <source>
        <dbReference type="PROSITE-ProRule" id="PRU10015"/>
    </source>
</evidence>
<comment type="catalytic activity">
    <reaction evidence="5 7">
        <text>uridine(341) in tmRNA + S-adenosyl-L-methionine = 5-methyluridine(341) in tmRNA + S-adenosyl-L-homocysteine + H(+)</text>
        <dbReference type="Rhea" id="RHEA:43612"/>
        <dbReference type="Rhea" id="RHEA-COMP:10630"/>
        <dbReference type="Rhea" id="RHEA-COMP:10631"/>
        <dbReference type="ChEBI" id="CHEBI:15378"/>
        <dbReference type="ChEBI" id="CHEBI:57856"/>
        <dbReference type="ChEBI" id="CHEBI:59789"/>
        <dbReference type="ChEBI" id="CHEBI:65315"/>
        <dbReference type="ChEBI" id="CHEBI:74447"/>
    </reaction>
</comment>
<protein>
    <recommendedName>
        <fullName evidence="7">tRNA/tmRNA (uracil-C(5))-methyltransferase</fullName>
        <ecNumber evidence="7">2.1.1.35</ecNumber>
    </recommendedName>
    <alternativeName>
        <fullName evidence="7">tRNA (uracil(54)-C(5))-methyltransferase</fullName>
    </alternativeName>
    <alternativeName>
        <fullName evidence="7">tRNA(m5U54)-methyltransferase</fullName>
        <shortName evidence="7">RUMT</shortName>
    </alternativeName>
    <alternativeName>
        <fullName evidence="7">tmRNA (uracil(341)-C(5))-methyltransferase</fullName>
    </alternativeName>
</protein>
<dbReference type="InterPro" id="IPR011869">
    <property type="entry name" value="TrmA_MeTrfase"/>
</dbReference>
<dbReference type="InterPro" id="IPR030390">
    <property type="entry name" value="MeTrfase_TrmA_AS"/>
</dbReference>
<dbReference type="CDD" id="cd02440">
    <property type="entry name" value="AdoMet_MTases"/>
    <property type="match status" value="1"/>
</dbReference>
<dbReference type="Gene3D" id="3.40.50.150">
    <property type="entry name" value="Vaccinia Virus protein VP39"/>
    <property type="match status" value="1"/>
</dbReference>
<comment type="catalytic activity">
    <reaction evidence="6 7">
        <text>uridine(54) in tRNA + S-adenosyl-L-methionine = 5-methyluridine(54) in tRNA + S-adenosyl-L-homocysteine + H(+)</text>
        <dbReference type="Rhea" id="RHEA:42712"/>
        <dbReference type="Rhea" id="RHEA-COMP:10167"/>
        <dbReference type="Rhea" id="RHEA-COMP:10193"/>
        <dbReference type="ChEBI" id="CHEBI:15378"/>
        <dbReference type="ChEBI" id="CHEBI:57856"/>
        <dbReference type="ChEBI" id="CHEBI:59789"/>
        <dbReference type="ChEBI" id="CHEBI:65315"/>
        <dbReference type="ChEBI" id="CHEBI:74447"/>
        <dbReference type="EC" id="2.1.1.35"/>
    </reaction>
</comment>
<dbReference type="FunFam" id="3.40.50.150:FF:000012">
    <property type="entry name" value="tRNA/tmRNA (uracil-C(5))-methyltransferase"/>
    <property type="match status" value="1"/>
</dbReference>
<feature type="binding site" evidence="7 8">
    <location>
        <position position="295"/>
    </location>
    <ligand>
        <name>S-adenosyl-L-methionine</name>
        <dbReference type="ChEBI" id="CHEBI:59789"/>
    </ligand>
</feature>
<gene>
    <name evidence="7" type="primary">trmA</name>
    <name evidence="10" type="ORF">BST96_16240</name>
</gene>
<dbReference type="PROSITE" id="PS51687">
    <property type="entry name" value="SAM_MT_RNA_M5U"/>
    <property type="match status" value="1"/>
</dbReference>
<dbReference type="InterPro" id="IPR010280">
    <property type="entry name" value="U5_MeTrfase_fam"/>
</dbReference>
<evidence type="ECO:0000256" key="3">
    <source>
        <dbReference type="ARBA" id="ARBA00022691"/>
    </source>
</evidence>
<dbReference type="RefSeq" id="WP_085759702.1">
    <property type="nucleotide sequence ID" value="NZ_CP019343.1"/>
</dbReference>
<dbReference type="EC" id="2.1.1.35" evidence="7"/>
<dbReference type="InterPro" id="IPR030391">
    <property type="entry name" value="MeTrfase_TrmA_CS"/>
</dbReference>
<keyword evidence="3 7" id="KW-0949">S-adenosyl-L-methionine</keyword>
<organism evidence="10 11">
    <name type="scientific">Oceanicoccus sagamiensis</name>
    <dbReference type="NCBI Taxonomy" id="716816"/>
    <lineage>
        <taxon>Bacteria</taxon>
        <taxon>Pseudomonadati</taxon>
        <taxon>Pseudomonadota</taxon>
        <taxon>Gammaproteobacteria</taxon>
        <taxon>Cellvibrionales</taxon>
        <taxon>Spongiibacteraceae</taxon>
        <taxon>Oceanicoccus</taxon>
    </lineage>
</organism>
<dbReference type="EMBL" id="CP019343">
    <property type="protein sequence ID" value="ARN75520.1"/>
    <property type="molecule type" value="Genomic_DNA"/>
</dbReference>
<accession>A0A1X9NBW4</accession>
<feature type="active site" description="Proton acceptor" evidence="7">
    <location>
        <position position="354"/>
    </location>
</feature>
<dbReference type="GO" id="GO:0000049">
    <property type="term" value="F:tRNA binding"/>
    <property type="evidence" value="ECO:0007669"/>
    <property type="project" value="TreeGrafter"/>
</dbReference>
<dbReference type="KEGG" id="osg:BST96_16240"/>
<dbReference type="GO" id="GO:0030697">
    <property type="term" value="F:tRNA (uracil(54)-C5)-methyltransferase activity, S-adenosyl methionine-dependent"/>
    <property type="evidence" value="ECO:0007669"/>
    <property type="project" value="UniProtKB-UniRule"/>
</dbReference>
<dbReference type="OrthoDB" id="9804590at2"/>
<reference evidence="10 11" key="1">
    <citation type="submission" date="2016-11" db="EMBL/GenBank/DDBJ databases">
        <title>Trade-off between light-utilization and light-protection in marine flavobacteria.</title>
        <authorList>
            <person name="Kumagai Y."/>
        </authorList>
    </citation>
    <scope>NUCLEOTIDE SEQUENCE [LARGE SCALE GENOMIC DNA]</scope>
    <source>
        <strain evidence="10 11">NBRC 107125</strain>
    </source>
</reference>
<dbReference type="GO" id="GO:0030488">
    <property type="term" value="P:tRNA methylation"/>
    <property type="evidence" value="ECO:0007669"/>
    <property type="project" value="UniProtKB-UniRule"/>
</dbReference>
<feature type="binding site" evidence="7 8">
    <location>
        <position position="235"/>
    </location>
    <ligand>
        <name>S-adenosyl-L-methionine</name>
        <dbReference type="ChEBI" id="CHEBI:59789"/>
    </ligand>
</feature>
<evidence type="ECO:0000313" key="10">
    <source>
        <dbReference type="EMBL" id="ARN75520.1"/>
    </source>
</evidence>
<dbReference type="HAMAP" id="MF_01011">
    <property type="entry name" value="RNA_methyltr_TrmA"/>
    <property type="match status" value="1"/>
</dbReference>
<dbReference type="AlphaFoldDB" id="A0A1X9NBW4"/>
<evidence type="ECO:0000256" key="2">
    <source>
        <dbReference type="ARBA" id="ARBA00022679"/>
    </source>
</evidence>
<dbReference type="Gene3D" id="2.40.50.1070">
    <property type="match status" value="1"/>
</dbReference>
<dbReference type="SUPFAM" id="SSF53335">
    <property type="entry name" value="S-adenosyl-L-methionine-dependent methyltransferases"/>
    <property type="match status" value="1"/>
</dbReference>
<dbReference type="PANTHER" id="PTHR47790:SF2">
    <property type="entry name" value="TRNA_TMRNA (URACIL-C(5))-METHYLTRANSFERASE"/>
    <property type="match status" value="1"/>
</dbReference>
<keyword evidence="2 7" id="KW-0808">Transferase</keyword>
<dbReference type="NCBIfam" id="TIGR02143">
    <property type="entry name" value="trmA_only"/>
    <property type="match status" value="1"/>
</dbReference>
<proteinExistence type="inferred from homology"/>
<evidence type="ECO:0000256" key="7">
    <source>
        <dbReference type="HAMAP-Rule" id="MF_01011"/>
    </source>
</evidence>
<evidence type="ECO:0000256" key="8">
    <source>
        <dbReference type="PROSITE-ProRule" id="PRU01024"/>
    </source>
</evidence>
<dbReference type="FunFam" id="2.40.50.1070:FF:000001">
    <property type="entry name" value="tRNA/tmRNA (uracil-C(5))-methyltransferase"/>
    <property type="match status" value="1"/>
</dbReference>
<dbReference type="PROSITE" id="PS01231">
    <property type="entry name" value="TRMA_2"/>
    <property type="match status" value="1"/>
</dbReference>
<feature type="active site" evidence="9">
    <location>
        <position position="320"/>
    </location>
</feature>
<evidence type="ECO:0000256" key="5">
    <source>
        <dbReference type="ARBA" id="ARBA00051255"/>
    </source>
</evidence>
<keyword evidence="11" id="KW-1185">Reference proteome</keyword>
<dbReference type="Proteomes" id="UP000193450">
    <property type="component" value="Chromosome"/>
</dbReference>
<dbReference type="GO" id="GO:0019843">
    <property type="term" value="F:rRNA binding"/>
    <property type="evidence" value="ECO:0007669"/>
    <property type="project" value="TreeGrafter"/>
</dbReference>
<feature type="active site" description="Nucleophile" evidence="7 8">
    <location>
        <position position="320"/>
    </location>
</feature>
<dbReference type="STRING" id="716816.BST96_16240"/>
<comment type="function">
    <text evidence="7">Dual-specificity methyltransferase that catalyzes the formation of 5-methyluridine at position 54 (m5U54) in all tRNAs, and that of position 341 (m5U341) in tmRNA (transfer-mRNA).</text>
</comment>
<dbReference type="GO" id="GO:0005829">
    <property type="term" value="C:cytosol"/>
    <property type="evidence" value="ECO:0007669"/>
    <property type="project" value="TreeGrafter"/>
</dbReference>
<feature type="binding site" evidence="7 8">
    <location>
        <position position="214"/>
    </location>
    <ligand>
        <name>S-adenosyl-L-methionine</name>
        <dbReference type="ChEBI" id="CHEBI:59789"/>
    </ligand>
</feature>
<name>A0A1X9NBW4_9GAMM</name>
<evidence type="ECO:0000256" key="4">
    <source>
        <dbReference type="ARBA" id="ARBA00022694"/>
    </source>
</evidence>
<dbReference type="Pfam" id="PF05958">
    <property type="entry name" value="tRNA_U5-meth_tr"/>
    <property type="match status" value="1"/>
</dbReference>
<dbReference type="PANTHER" id="PTHR47790">
    <property type="entry name" value="TRNA/TMRNA (URACIL-C(5))-METHYLTRANSFERASE"/>
    <property type="match status" value="1"/>
</dbReference>
<dbReference type="InterPro" id="IPR029063">
    <property type="entry name" value="SAM-dependent_MTases_sf"/>
</dbReference>
<feature type="binding site" evidence="7 8">
    <location>
        <position position="186"/>
    </location>
    <ligand>
        <name>S-adenosyl-L-methionine</name>
        <dbReference type="ChEBI" id="CHEBI:59789"/>
    </ligand>
</feature>
<evidence type="ECO:0000313" key="11">
    <source>
        <dbReference type="Proteomes" id="UP000193450"/>
    </source>
</evidence>
<feature type="binding site" evidence="7">
    <location>
        <position position="219"/>
    </location>
    <ligand>
        <name>S-adenosyl-L-methionine</name>
        <dbReference type="ChEBI" id="CHEBI:59789"/>
    </ligand>
</feature>
<evidence type="ECO:0000256" key="6">
    <source>
        <dbReference type="ARBA" id="ARBA00052788"/>
    </source>
</evidence>
<keyword evidence="4 7" id="KW-0819">tRNA processing</keyword>
<comment type="similarity">
    <text evidence="7">Belongs to the class I-like SAM-binding methyltransferase superfamily. RNA M5U methyltransferase family. TrmA subfamily.</text>
</comment>
<sequence>MPLSKVNPANYQQQLTAKAERITQQFSEFSPPTLSVYDSPELHFRVRAEFKIWHQDDDSYYVMFNKAEPKQPVRIDHFPIGSTIITRLMDQLMTAIKASPLLRHKLFQIEFLTTLSGEALVSMIYHKRLGEDWQQLAEDLQQQYQIKIIGRSKKQRMVLSEDYVIETLTVKGQQYNFQQVENSFTQPNATVNQKMLTWALDHSQGLGGDLVELYCGNGNFTLVLAQNFNKVLATEISKTSVKSANYNFELNQVSNVTVARMSSEDFSSALAGEREFRRLKDIDLGSYQFSTVLVDPPRAGLDTLTEKLISQFENILYISCNPDTLYNNLKQLCQSHQITQFAIFDQFPYTDHIECGVMLTKKQQGEENE</sequence>
<evidence type="ECO:0000256" key="1">
    <source>
        <dbReference type="ARBA" id="ARBA00022603"/>
    </source>
</evidence>
<dbReference type="PROSITE" id="PS01230">
    <property type="entry name" value="TRMA_1"/>
    <property type="match status" value="1"/>
</dbReference>